<feature type="domain" description="FHA" evidence="1">
    <location>
        <begin position="227"/>
        <end position="278"/>
    </location>
</feature>
<evidence type="ECO:0000259" key="1">
    <source>
        <dbReference type="PROSITE" id="PS50006"/>
    </source>
</evidence>
<comment type="caution">
    <text evidence="2">The sequence shown here is derived from an EMBL/GenBank/DDBJ whole genome shotgun (WGS) entry which is preliminary data.</text>
</comment>
<dbReference type="Pfam" id="PF00498">
    <property type="entry name" value="FHA"/>
    <property type="match status" value="1"/>
</dbReference>
<dbReference type="Proteomes" id="UP000306888">
    <property type="component" value="Unassembled WGS sequence"/>
</dbReference>
<dbReference type="InterPro" id="IPR050923">
    <property type="entry name" value="Cell_Proc_Reg/RNA_Proc"/>
</dbReference>
<dbReference type="InterPro" id="IPR000253">
    <property type="entry name" value="FHA_dom"/>
</dbReference>
<dbReference type="Gene3D" id="2.60.200.20">
    <property type="match status" value="1"/>
</dbReference>
<name>A0A4S2DDE4_9CLOT</name>
<keyword evidence="3" id="KW-1185">Reference proteome</keyword>
<dbReference type="InterPro" id="IPR045962">
    <property type="entry name" value="DUF6382"/>
</dbReference>
<dbReference type="EMBL" id="SRYR01000018">
    <property type="protein sequence ID" value="TGY39937.1"/>
    <property type="molecule type" value="Genomic_DNA"/>
</dbReference>
<evidence type="ECO:0000313" key="3">
    <source>
        <dbReference type="Proteomes" id="UP000306888"/>
    </source>
</evidence>
<gene>
    <name evidence="2" type="ORF">E5347_16185</name>
</gene>
<dbReference type="OrthoDB" id="9816434at2"/>
<dbReference type="PROSITE" id="PS50006">
    <property type="entry name" value="FHA_DOMAIN"/>
    <property type="match status" value="1"/>
</dbReference>
<sequence>MNGLLKDGVITELDCGTNFAYILNDNGEFLMTDYKVLQSQVNSGFIKCMKTLYNGKIQFFYMTGNLKSFDSMLASINTETFMTIASNLFASIIEVKNNGFLSCQNIDISFEKIFVDVNTLKVSLVYIPISNRVFNNYDEFENELRTSLIKLINKLPSLSNKKAMQFSIDLSNGTYSLEDLYNLTKGIKVISMKQKGKINNDSVNKNIRIVAINAPILVEILVDKNEYILGKNPSMVDGVITFNKAISRVHCKITNNDGEFMLMDLNSANGTYVNRVKLLSNQPHPIKNGDVIRLANSDFKIIVD</sequence>
<organism evidence="2 3">
    <name type="scientific">Clostridium sartagoforme</name>
    <dbReference type="NCBI Taxonomy" id="84031"/>
    <lineage>
        <taxon>Bacteria</taxon>
        <taxon>Bacillati</taxon>
        <taxon>Bacillota</taxon>
        <taxon>Clostridia</taxon>
        <taxon>Eubacteriales</taxon>
        <taxon>Clostridiaceae</taxon>
        <taxon>Clostridium</taxon>
    </lineage>
</organism>
<dbReference type="Pfam" id="PF19909">
    <property type="entry name" value="DUF6382"/>
    <property type="match status" value="1"/>
</dbReference>
<dbReference type="SMART" id="SM00240">
    <property type="entry name" value="FHA"/>
    <property type="match status" value="1"/>
</dbReference>
<protein>
    <submittedName>
        <fullName evidence="2">FHA domain-containing protein</fullName>
    </submittedName>
</protein>
<reference evidence="2 3" key="1">
    <citation type="submission" date="2019-04" db="EMBL/GenBank/DDBJ databases">
        <title>Microbes associate with the intestines of laboratory mice.</title>
        <authorList>
            <person name="Navarre W."/>
            <person name="Wong E."/>
            <person name="Huang K."/>
            <person name="Tropini C."/>
            <person name="Ng K."/>
            <person name="Yu B."/>
        </authorList>
    </citation>
    <scope>NUCLEOTIDE SEQUENCE [LARGE SCALE GENOMIC DNA]</scope>
    <source>
        <strain evidence="2 3">NM50_B9-20</strain>
    </source>
</reference>
<dbReference type="SUPFAM" id="SSF49879">
    <property type="entry name" value="SMAD/FHA domain"/>
    <property type="match status" value="1"/>
</dbReference>
<dbReference type="PANTHER" id="PTHR23308">
    <property type="entry name" value="NUCLEAR INHIBITOR OF PROTEIN PHOSPHATASE-1"/>
    <property type="match status" value="1"/>
</dbReference>
<dbReference type="InterPro" id="IPR008984">
    <property type="entry name" value="SMAD_FHA_dom_sf"/>
</dbReference>
<proteinExistence type="predicted"/>
<dbReference type="AlphaFoldDB" id="A0A4S2DDE4"/>
<evidence type="ECO:0000313" key="2">
    <source>
        <dbReference type="EMBL" id="TGY39937.1"/>
    </source>
</evidence>
<dbReference type="CDD" id="cd00060">
    <property type="entry name" value="FHA"/>
    <property type="match status" value="1"/>
</dbReference>
<dbReference type="RefSeq" id="WP_136008264.1">
    <property type="nucleotide sequence ID" value="NZ_SRYR01000018.1"/>
</dbReference>
<accession>A0A4S2DDE4</accession>